<evidence type="ECO:0000313" key="3">
    <source>
        <dbReference type="Proteomes" id="UP000886523"/>
    </source>
</evidence>
<dbReference type="EMBL" id="MU129477">
    <property type="protein sequence ID" value="KAF9503020.1"/>
    <property type="molecule type" value="Genomic_DNA"/>
</dbReference>
<comment type="caution">
    <text evidence="2">The sequence shown here is derived from an EMBL/GenBank/DDBJ whole genome shotgun (WGS) entry which is preliminary data.</text>
</comment>
<feature type="compositionally biased region" description="Polar residues" evidence="1">
    <location>
        <begin position="25"/>
        <end position="47"/>
    </location>
</feature>
<organism evidence="2 3">
    <name type="scientific">Hydnum rufescens UP504</name>
    <dbReference type="NCBI Taxonomy" id="1448309"/>
    <lineage>
        <taxon>Eukaryota</taxon>
        <taxon>Fungi</taxon>
        <taxon>Dikarya</taxon>
        <taxon>Basidiomycota</taxon>
        <taxon>Agaricomycotina</taxon>
        <taxon>Agaricomycetes</taxon>
        <taxon>Cantharellales</taxon>
        <taxon>Hydnaceae</taxon>
        <taxon>Hydnum</taxon>
    </lineage>
</organism>
<keyword evidence="3" id="KW-1185">Reference proteome</keyword>
<proteinExistence type="predicted"/>
<sequence>MARASTHALVLSRTWSGIVAPLNTGDTAETSFNSNPIPHPSTSSSQPALPYHIPTSPMTPLSLSPSISLPSSSMSCEEMCNKIATLIMHLQEKEQELTVAMRWKDKAESKLEDLKDHLWDILDTV</sequence>
<protein>
    <submittedName>
        <fullName evidence="2">Uncharacterized protein</fullName>
    </submittedName>
</protein>
<reference evidence="2" key="1">
    <citation type="journal article" date="2020" name="Nat. Commun.">
        <title>Large-scale genome sequencing of mycorrhizal fungi provides insights into the early evolution of symbiotic traits.</title>
        <authorList>
            <person name="Miyauchi S."/>
            <person name="Kiss E."/>
            <person name="Kuo A."/>
            <person name="Drula E."/>
            <person name="Kohler A."/>
            <person name="Sanchez-Garcia M."/>
            <person name="Morin E."/>
            <person name="Andreopoulos B."/>
            <person name="Barry K.W."/>
            <person name="Bonito G."/>
            <person name="Buee M."/>
            <person name="Carver A."/>
            <person name="Chen C."/>
            <person name="Cichocki N."/>
            <person name="Clum A."/>
            <person name="Culley D."/>
            <person name="Crous P.W."/>
            <person name="Fauchery L."/>
            <person name="Girlanda M."/>
            <person name="Hayes R.D."/>
            <person name="Keri Z."/>
            <person name="LaButti K."/>
            <person name="Lipzen A."/>
            <person name="Lombard V."/>
            <person name="Magnuson J."/>
            <person name="Maillard F."/>
            <person name="Murat C."/>
            <person name="Nolan M."/>
            <person name="Ohm R.A."/>
            <person name="Pangilinan J."/>
            <person name="Pereira M.F."/>
            <person name="Perotto S."/>
            <person name="Peter M."/>
            <person name="Pfister S."/>
            <person name="Riley R."/>
            <person name="Sitrit Y."/>
            <person name="Stielow J.B."/>
            <person name="Szollosi G."/>
            <person name="Zifcakova L."/>
            <person name="Stursova M."/>
            <person name="Spatafora J.W."/>
            <person name="Tedersoo L."/>
            <person name="Vaario L.M."/>
            <person name="Yamada A."/>
            <person name="Yan M."/>
            <person name="Wang P."/>
            <person name="Xu J."/>
            <person name="Bruns T."/>
            <person name="Baldrian P."/>
            <person name="Vilgalys R."/>
            <person name="Dunand C."/>
            <person name="Henrissat B."/>
            <person name="Grigoriev I.V."/>
            <person name="Hibbett D."/>
            <person name="Nagy L.G."/>
            <person name="Martin F.M."/>
        </authorList>
    </citation>
    <scope>NUCLEOTIDE SEQUENCE</scope>
    <source>
        <strain evidence="2">UP504</strain>
    </source>
</reference>
<accession>A0A9P6DLZ5</accession>
<evidence type="ECO:0000313" key="2">
    <source>
        <dbReference type="EMBL" id="KAF9503020.1"/>
    </source>
</evidence>
<dbReference type="Proteomes" id="UP000886523">
    <property type="component" value="Unassembled WGS sequence"/>
</dbReference>
<gene>
    <name evidence="2" type="ORF">BS47DRAFT_1369853</name>
</gene>
<dbReference type="AlphaFoldDB" id="A0A9P6DLZ5"/>
<feature type="region of interest" description="Disordered" evidence="1">
    <location>
        <begin position="25"/>
        <end position="55"/>
    </location>
</feature>
<evidence type="ECO:0000256" key="1">
    <source>
        <dbReference type="SAM" id="MobiDB-lite"/>
    </source>
</evidence>
<name>A0A9P6DLZ5_9AGAM</name>